<keyword evidence="16" id="KW-1185">Reference proteome</keyword>
<dbReference type="SUPFAM" id="SSF54236">
    <property type="entry name" value="Ubiquitin-like"/>
    <property type="match status" value="1"/>
</dbReference>
<dbReference type="Pfam" id="PF00373">
    <property type="entry name" value="FERM_M"/>
    <property type="match status" value="1"/>
</dbReference>
<feature type="compositionally biased region" description="Low complexity" evidence="10">
    <location>
        <begin position="906"/>
        <end position="927"/>
    </location>
</feature>
<dbReference type="GO" id="GO:0071944">
    <property type="term" value="C:cell periphery"/>
    <property type="evidence" value="ECO:0007669"/>
    <property type="project" value="UniProtKB-ARBA"/>
</dbReference>
<feature type="region of interest" description="Disordered" evidence="10">
    <location>
        <begin position="467"/>
        <end position="532"/>
    </location>
</feature>
<dbReference type="Pfam" id="PF00102">
    <property type="entry name" value="Y_phosphatase"/>
    <property type="match status" value="1"/>
</dbReference>
<organism evidence="14">
    <name type="scientific">Sarcoptes scabiei</name>
    <name type="common">Itch mite</name>
    <name type="synonym">Acarus scabiei</name>
    <dbReference type="NCBI Taxonomy" id="52283"/>
    <lineage>
        <taxon>Eukaryota</taxon>
        <taxon>Metazoa</taxon>
        <taxon>Ecdysozoa</taxon>
        <taxon>Arthropoda</taxon>
        <taxon>Chelicerata</taxon>
        <taxon>Arachnida</taxon>
        <taxon>Acari</taxon>
        <taxon>Acariformes</taxon>
        <taxon>Sarcoptiformes</taxon>
        <taxon>Astigmata</taxon>
        <taxon>Psoroptidia</taxon>
        <taxon>Sarcoptoidea</taxon>
        <taxon>Sarcoptidae</taxon>
        <taxon>Sarcoptinae</taxon>
        <taxon>Sarcoptes</taxon>
    </lineage>
</organism>
<gene>
    <name evidence="14" type="ORF">SSS_3023</name>
</gene>
<feature type="compositionally biased region" description="Polar residues" evidence="10">
    <location>
        <begin position="952"/>
        <end position="962"/>
    </location>
</feature>
<dbReference type="PROSITE" id="PS00383">
    <property type="entry name" value="TYR_PHOSPHATASE_1"/>
    <property type="match status" value="1"/>
</dbReference>
<dbReference type="InterPro" id="IPR029071">
    <property type="entry name" value="Ubiquitin-like_domsf"/>
</dbReference>
<dbReference type="Pfam" id="PF09379">
    <property type="entry name" value="FERM_N"/>
    <property type="match status" value="1"/>
</dbReference>
<dbReference type="PRINTS" id="PR00935">
    <property type="entry name" value="BAND41"/>
</dbReference>
<dbReference type="Gene3D" id="3.90.190.10">
    <property type="entry name" value="Protein tyrosine phosphatase superfamily"/>
    <property type="match status" value="1"/>
</dbReference>
<dbReference type="CDD" id="cd14473">
    <property type="entry name" value="FERM_B-lobe"/>
    <property type="match status" value="1"/>
</dbReference>
<name>A0A834RFB4_SARSC</name>
<dbReference type="InterPro" id="IPR000242">
    <property type="entry name" value="PTP_cat"/>
</dbReference>
<dbReference type="SUPFAM" id="SSF50729">
    <property type="entry name" value="PH domain-like"/>
    <property type="match status" value="1"/>
</dbReference>
<dbReference type="EMBL" id="WVUK01000056">
    <property type="protein sequence ID" value="KAF7492488.1"/>
    <property type="molecule type" value="Genomic_DNA"/>
</dbReference>
<keyword evidence="14" id="KW-0675">Receptor</keyword>
<reference evidence="16" key="1">
    <citation type="journal article" date="2020" name="PLoS Negl. Trop. Dis.">
        <title>High-quality nuclear genome for Sarcoptes scabiei-A critical resource for a neglected parasite.</title>
        <authorList>
            <person name="Korhonen P.K."/>
            <person name="Gasser R.B."/>
            <person name="Ma G."/>
            <person name="Wang T."/>
            <person name="Stroehlein A.J."/>
            <person name="Young N.D."/>
            <person name="Ang C.S."/>
            <person name="Fernando D.D."/>
            <person name="Lu H.C."/>
            <person name="Taylor S."/>
            <person name="Reynolds S.L."/>
            <person name="Mofiz E."/>
            <person name="Najaraj S.H."/>
            <person name="Gowda H."/>
            <person name="Madugundu A."/>
            <person name="Renuse S."/>
            <person name="Holt D."/>
            <person name="Pandey A."/>
            <person name="Papenfuss A.T."/>
            <person name="Fischer K."/>
        </authorList>
    </citation>
    <scope>NUCLEOTIDE SEQUENCE [LARGE SCALE GENOMIC DNA]</scope>
</reference>
<dbReference type="AlphaFoldDB" id="A0A834RFB4"/>
<evidence type="ECO:0000256" key="3">
    <source>
        <dbReference type="ARBA" id="ARBA00009649"/>
    </source>
</evidence>
<evidence type="ECO:0000313" key="15">
    <source>
        <dbReference type="EnsemblMetazoa" id="KAF7492488.1"/>
    </source>
</evidence>
<feature type="domain" description="Tyrosine specific protein phosphatases" evidence="12">
    <location>
        <begin position="1164"/>
        <end position="1251"/>
    </location>
</feature>
<keyword evidence="6" id="KW-0378">Hydrolase</keyword>
<sequence length="1267" mass="143981">MPFNFRLNKRSQQYNVVSKDLFVIPIELLTNECIECTLFASSTAQECLDNVCQKLGIQQSEYFSFLFRSKKNIDQWVDLSKPLKKQLNKHALEIRLYFRLQFFVPNFHFLSDEVSRFHYFCAMKNLVIDGRIACNRDDAILLASFSMQAEFGDYIPERHTVEYLNNFALFPKSMIISKIAKDVLIECAINAYRNLQGVPPSVAEIYYISEAQRREGYGQEGFPAKDLSTGQDVCLGVCIRGIFTVDIQNNTLELFKWMDITNLMHNKKVFTIERYTEKYSKNYSTFDNDYASCIWQCCVEQHQYFMKGLQAARENKSFVMDPSQQQPQTTTILNNQSISIPFLIGGSNSNEMFATNDNSTIAIQKFVNNFNQSESSLVEPSAQQQSVYRVHQAISKNDNNIADKNDGNALLMPITTGSGLMINNGDYSCPGLKHTTSVNISHANQIKNSLNETINLNQIQIDCINSAMNPNSEQSTDDRSLRQPNHCDSMIHENDTSSNNISSNIFNDDHHQNNNNNQTESNSNSSSTNIPIYENQSNLTDLTIEQRKKLLPPYKKPPDYDTYLKNKYLLMNSMSQSMSSIPTHLTSHLNNPHKQMNSISSSSTSSLLINSTFSQTDINSSTNIHNNHHQSHQLPINQQILTASSSSAISVPQLLRQQQQQSSRIVTSRNYADLCVARNQNAEIESANNHQSLSTISEVKSIEPSNSVRNLMNAKIDLIDSRHLNVRFPIISSPSSVQRESMLRTSLALQSTNCVLDREVFRQNNSINIQSAPNPMQKQPYSTSVPDLSFKNCPVNFANNLNQARFLQSLGAKNSSISASNKTGSEPNLMISNEVPNQLECFEQHLLKLSTVRFGLNEDQIPFQSNRPLQTSAMMPKLGRLPEIEAESTIQQSLNNLGDSNRNHNKNTTNQQQHLISPVSSVTSTVTEAPATMSLSTSIEQDPNRKQETQQDETNQTASNRTFVGRNSNRLIIFGQRCFDDQDFTKEFELLPRMNPTAKFTTASLNENILRNRFRDILPYEENRVKLTPTRENKTGYINASHVYMTFGTMRQHYIAAQGPLPHTALDFWQMIFEQNVNLIVMVTNFTEAGSSKCYHYLPLSSDVSNNTIRFGDFEIICNHTSSSITYISSFLTLIHNGNKRNVTHLRYTDWNDHSIPGDLEQFLQFLAEMDSIYRFNNREGSMLGKKRGSLVRPPILVHCSAGAGRSGVVILCDSLLKWLDQDYEPIDIPKALIQLRFQRMISVQHCEQFRFVCQVLSQYLIESRLI</sequence>
<dbReference type="GO" id="GO:0009887">
    <property type="term" value="P:animal organ morphogenesis"/>
    <property type="evidence" value="ECO:0007669"/>
    <property type="project" value="UniProtKB-ARBA"/>
</dbReference>
<dbReference type="InterPro" id="IPR011993">
    <property type="entry name" value="PH-like_dom_sf"/>
</dbReference>
<evidence type="ECO:0000256" key="2">
    <source>
        <dbReference type="ARBA" id="ARBA00004282"/>
    </source>
</evidence>
<evidence type="ECO:0000259" key="11">
    <source>
        <dbReference type="PROSITE" id="PS50055"/>
    </source>
</evidence>
<dbReference type="InterPro" id="IPR000387">
    <property type="entry name" value="Tyr_Pase_dom"/>
</dbReference>
<evidence type="ECO:0000256" key="9">
    <source>
        <dbReference type="ARBA" id="ARBA00023212"/>
    </source>
</evidence>
<evidence type="ECO:0000259" key="12">
    <source>
        <dbReference type="PROSITE" id="PS50056"/>
    </source>
</evidence>
<accession>A0A834RFB4</accession>
<dbReference type="Gene3D" id="3.10.20.90">
    <property type="entry name" value="Phosphatidylinositol 3-kinase Catalytic Subunit, Chain A, domain 1"/>
    <property type="match status" value="1"/>
</dbReference>
<feature type="region of interest" description="Disordered" evidence="10">
    <location>
        <begin position="895"/>
        <end position="962"/>
    </location>
</feature>
<dbReference type="CDD" id="cd17099">
    <property type="entry name" value="FERM_F1_PTPN14_like"/>
    <property type="match status" value="1"/>
</dbReference>
<keyword evidence="5" id="KW-0963">Cytoplasm</keyword>
<dbReference type="OrthoDB" id="10012364at2759"/>
<protein>
    <recommendedName>
        <fullName evidence="4">protein-tyrosine-phosphatase</fullName>
        <ecNumber evidence="4">3.1.3.48</ecNumber>
    </recommendedName>
</protein>
<dbReference type="PANTHER" id="PTHR45706">
    <property type="entry name" value="TYROSINE-PROTEIN PHOSPHATASE"/>
    <property type="match status" value="1"/>
</dbReference>
<proteinExistence type="inferred from homology"/>
<dbReference type="Gene3D" id="2.30.29.30">
    <property type="entry name" value="Pleckstrin-homology domain (PH domain)/Phosphotyrosine-binding domain (PTB)"/>
    <property type="match status" value="1"/>
</dbReference>
<evidence type="ECO:0000256" key="5">
    <source>
        <dbReference type="ARBA" id="ARBA00022490"/>
    </source>
</evidence>
<dbReference type="InterPro" id="IPR016130">
    <property type="entry name" value="Tyr_Pase_AS"/>
</dbReference>
<dbReference type="PROSITE" id="PS50056">
    <property type="entry name" value="TYR_PHOSPHATASE_2"/>
    <property type="match status" value="1"/>
</dbReference>
<dbReference type="InterPro" id="IPR018980">
    <property type="entry name" value="FERM_PH-like_C"/>
</dbReference>
<dbReference type="InterPro" id="IPR019748">
    <property type="entry name" value="FERM_central"/>
</dbReference>
<evidence type="ECO:0000256" key="4">
    <source>
        <dbReference type="ARBA" id="ARBA00013064"/>
    </source>
</evidence>
<dbReference type="PROSITE" id="PS50055">
    <property type="entry name" value="TYR_PHOSPHATASE_PTP"/>
    <property type="match status" value="1"/>
</dbReference>
<feature type="compositionally biased region" description="Low complexity" evidence="10">
    <location>
        <begin position="513"/>
        <end position="529"/>
    </location>
</feature>
<keyword evidence="8" id="KW-0965">Cell junction</keyword>
<comment type="subcellular location">
    <subcellularLocation>
        <location evidence="2">Cell junction</location>
    </subcellularLocation>
    <subcellularLocation>
        <location evidence="1">Cytoplasm</location>
        <location evidence="1">Cytoskeleton</location>
    </subcellularLocation>
</comment>
<dbReference type="InterPro" id="IPR014352">
    <property type="entry name" value="FERM/acyl-CoA-bd_prot_sf"/>
</dbReference>
<reference evidence="15" key="3">
    <citation type="submission" date="2022-06" db="UniProtKB">
        <authorList>
            <consortium name="EnsemblMetazoa"/>
        </authorList>
    </citation>
    <scope>IDENTIFICATION</scope>
</reference>
<dbReference type="PANTHER" id="PTHR45706:SF1">
    <property type="entry name" value="PEZ, ISOFORM A"/>
    <property type="match status" value="1"/>
</dbReference>
<dbReference type="PRINTS" id="PR00700">
    <property type="entry name" value="PRTYPHPHTASE"/>
</dbReference>
<dbReference type="SMART" id="SM01196">
    <property type="entry name" value="FERM_C"/>
    <property type="match status" value="1"/>
</dbReference>
<dbReference type="InterPro" id="IPR029021">
    <property type="entry name" value="Prot-tyrosine_phosphatase-like"/>
</dbReference>
<dbReference type="GO" id="GO:0070161">
    <property type="term" value="C:anchoring junction"/>
    <property type="evidence" value="ECO:0007669"/>
    <property type="project" value="UniProtKB-SubCell"/>
</dbReference>
<dbReference type="InterPro" id="IPR003595">
    <property type="entry name" value="Tyr_Pase_cat"/>
</dbReference>
<dbReference type="Proteomes" id="UP000070412">
    <property type="component" value="Unassembled WGS sequence"/>
</dbReference>
<dbReference type="InterPro" id="IPR019747">
    <property type="entry name" value="FERM_CS"/>
</dbReference>
<dbReference type="GO" id="GO:0048666">
    <property type="term" value="P:neuron development"/>
    <property type="evidence" value="ECO:0007669"/>
    <property type="project" value="UniProtKB-ARBA"/>
</dbReference>
<keyword evidence="9" id="KW-0206">Cytoskeleton</keyword>
<evidence type="ECO:0000256" key="10">
    <source>
        <dbReference type="SAM" id="MobiDB-lite"/>
    </source>
</evidence>
<dbReference type="InterPro" id="IPR000299">
    <property type="entry name" value="FERM_domain"/>
</dbReference>
<dbReference type="InterPro" id="IPR018979">
    <property type="entry name" value="FERM_N"/>
</dbReference>
<dbReference type="SMART" id="SM00194">
    <property type="entry name" value="PTPc"/>
    <property type="match status" value="1"/>
</dbReference>
<dbReference type="PROSITE" id="PS00660">
    <property type="entry name" value="FERM_1"/>
    <property type="match status" value="1"/>
</dbReference>
<evidence type="ECO:0000256" key="1">
    <source>
        <dbReference type="ARBA" id="ARBA00004245"/>
    </source>
</evidence>
<evidence type="ECO:0000259" key="13">
    <source>
        <dbReference type="PROSITE" id="PS50057"/>
    </source>
</evidence>
<dbReference type="InterPro" id="IPR019749">
    <property type="entry name" value="Band_41_domain"/>
</dbReference>
<evidence type="ECO:0000256" key="6">
    <source>
        <dbReference type="ARBA" id="ARBA00022801"/>
    </source>
</evidence>
<feature type="domain" description="Tyrosine-protein phosphatase" evidence="11">
    <location>
        <begin position="984"/>
        <end position="1260"/>
    </location>
</feature>
<dbReference type="SUPFAM" id="SSF47031">
    <property type="entry name" value="Second domain of FERM"/>
    <property type="match status" value="1"/>
</dbReference>
<evidence type="ECO:0000256" key="7">
    <source>
        <dbReference type="ARBA" id="ARBA00022912"/>
    </source>
</evidence>
<dbReference type="Gene3D" id="1.20.80.10">
    <property type="match status" value="1"/>
</dbReference>
<feature type="domain" description="FERM" evidence="13">
    <location>
        <begin position="22"/>
        <end position="309"/>
    </location>
</feature>
<dbReference type="FunFam" id="3.10.20.90:FF:000039">
    <property type="entry name" value="Tyrosine-protein phosphatase non-receptor type"/>
    <property type="match status" value="1"/>
</dbReference>
<evidence type="ECO:0000313" key="14">
    <source>
        <dbReference type="EMBL" id="KAF7492488.1"/>
    </source>
</evidence>
<reference evidence="14" key="2">
    <citation type="submission" date="2020-01" db="EMBL/GenBank/DDBJ databases">
        <authorList>
            <person name="Korhonen P.K.K."/>
            <person name="Guangxu M.G."/>
            <person name="Wang T.W."/>
            <person name="Stroehlein A.J.S."/>
            <person name="Young N.D."/>
            <person name="Ang C.-S.A."/>
            <person name="Fernando D.W.F."/>
            <person name="Lu H.L."/>
            <person name="Taylor S.T."/>
            <person name="Ehtesham M.E.M."/>
            <person name="Najaraj S.H.N."/>
            <person name="Harsha G.H.G."/>
            <person name="Madugundu A.M."/>
            <person name="Renuse S.R."/>
            <person name="Holt D.H."/>
            <person name="Pandey A.P."/>
            <person name="Papenfuss A.P."/>
            <person name="Gasser R.B.G."/>
            <person name="Fischer K.F."/>
        </authorList>
    </citation>
    <scope>NUCLEOTIDE SEQUENCE</scope>
    <source>
        <strain evidence="14">SSS_KF_BRIS2020</strain>
    </source>
</reference>
<dbReference type="SUPFAM" id="SSF52799">
    <property type="entry name" value="(Phosphotyrosine protein) phosphatases II"/>
    <property type="match status" value="1"/>
</dbReference>
<dbReference type="SMART" id="SM00295">
    <property type="entry name" value="B41"/>
    <property type="match status" value="1"/>
</dbReference>
<keyword evidence="7" id="KW-0904">Protein phosphatase</keyword>
<dbReference type="InterPro" id="IPR035963">
    <property type="entry name" value="FERM_2"/>
</dbReference>
<dbReference type="Pfam" id="PF09380">
    <property type="entry name" value="FERM_C"/>
    <property type="match status" value="1"/>
</dbReference>
<feature type="compositionally biased region" description="Low complexity" evidence="10">
    <location>
        <begin position="497"/>
        <end position="506"/>
    </location>
</feature>
<comment type="similarity">
    <text evidence="3">Belongs to the protein-tyrosine phosphatase family. Non-receptor class subfamily.</text>
</comment>
<dbReference type="OMA" id="NECIECT"/>
<dbReference type="EC" id="3.1.3.48" evidence="4"/>
<dbReference type="EnsemblMetazoa" id="SSS_3023s_mrna">
    <property type="protein sequence ID" value="KAF7492488.1"/>
    <property type="gene ID" value="SSS_3023"/>
</dbReference>
<dbReference type="SMART" id="SM00404">
    <property type="entry name" value="PTPc_motif"/>
    <property type="match status" value="1"/>
</dbReference>
<dbReference type="GO" id="GO:0005856">
    <property type="term" value="C:cytoskeleton"/>
    <property type="evidence" value="ECO:0007669"/>
    <property type="project" value="UniProtKB-SubCell"/>
</dbReference>
<dbReference type="GO" id="GO:0004725">
    <property type="term" value="F:protein tyrosine phosphatase activity"/>
    <property type="evidence" value="ECO:0007669"/>
    <property type="project" value="UniProtKB-EC"/>
</dbReference>
<dbReference type="PROSITE" id="PS50057">
    <property type="entry name" value="FERM_3"/>
    <property type="match status" value="1"/>
</dbReference>
<evidence type="ECO:0000313" key="16">
    <source>
        <dbReference type="Proteomes" id="UP000070412"/>
    </source>
</evidence>
<evidence type="ECO:0000256" key="8">
    <source>
        <dbReference type="ARBA" id="ARBA00022949"/>
    </source>
</evidence>